<evidence type="ECO:0000313" key="2">
    <source>
        <dbReference type="Proteomes" id="UP000017805"/>
    </source>
</evidence>
<name>U5L6F4_9BACI</name>
<dbReference type="Proteomes" id="UP000017805">
    <property type="component" value="Chromosome"/>
</dbReference>
<accession>U5L6F4</accession>
<dbReference type="HOGENOM" id="CLU_3395088_0_0_9"/>
<proteinExistence type="predicted"/>
<reference evidence="1 2" key="1">
    <citation type="submission" date="2013-07" db="EMBL/GenBank/DDBJ databases">
        <title>Complete genome sequence of Bacillus infantis NRRL B-14911 that has potential to induce cardiac disease by antigenic mimicry.</title>
        <authorList>
            <person name="Massilamany C."/>
            <person name="Smith T.P.L."/>
            <person name="Loy J.D."/>
            <person name="Barletta R."/>
            <person name="Reddy J."/>
        </authorList>
    </citation>
    <scope>NUCLEOTIDE SEQUENCE [LARGE SCALE GENOMIC DNA]</scope>
    <source>
        <strain evidence="1 2">NRRL B-14911</strain>
    </source>
</reference>
<sequence length="31" mass="3457">MAEIFRLPDTGAAHAKPVRGKAILCMGRWFI</sequence>
<keyword evidence="2" id="KW-1185">Reference proteome</keyword>
<dbReference type="KEGG" id="bif:N288_01105"/>
<dbReference type="EMBL" id="CP006643">
    <property type="protein sequence ID" value="AGX02207.1"/>
    <property type="molecule type" value="Genomic_DNA"/>
</dbReference>
<protein>
    <submittedName>
        <fullName evidence="1">Uncharacterized protein</fullName>
    </submittedName>
</protein>
<organism evidence="1 2">
    <name type="scientific">Bacillus infantis NRRL B-14911</name>
    <dbReference type="NCBI Taxonomy" id="1367477"/>
    <lineage>
        <taxon>Bacteria</taxon>
        <taxon>Bacillati</taxon>
        <taxon>Bacillota</taxon>
        <taxon>Bacilli</taxon>
        <taxon>Bacillales</taxon>
        <taxon>Bacillaceae</taxon>
        <taxon>Bacillus</taxon>
    </lineage>
</organism>
<evidence type="ECO:0000313" key="1">
    <source>
        <dbReference type="EMBL" id="AGX02207.1"/>
    </source>
</evidence>
<dbReference type="AlphaFoldDB" id="U5L6F4"/>
<dbReference type="STRING" id="1367477.N288_01105"/>
<gene>
    <name evidence="1" type="ORF">N288_01105</name>
</gene>